<keyword evidence="4" id="KW-1185">Reference proteome</keyword>
<name>A0A7Y0Q3E7_9FIRM</name>
<dbReference type="Proteomes" id="UP000533476">
    <property type="component" value="Unassembled WGS sequence"/>
</dbReference>
<dbReference type="PANTHER" id="PTHR34075:SF5">
    <property type="entry name" value="BLR3430 PROTEIN"/>
    <property type="match status" value="1"/>
</dbReference>
<sequence length="141" mass="16078">MDRRSERPQPQFPEPDSQRFYAFCRERKLMYQQCAQCGTVVFYPRSHCTGCLSTDLVWHQSSGQGRIYSYTVLRRHSHPFFKQKLPYVLAFVDLAEGFRMLAEIVDTDIPAVHVGQMVSLRWLEAGDGLLPAFAPSSGASC</sequence>
<dbReference type="Gene3D" id="6.10.30.10">
    <property type="match status" value="1"/>
</dbReference>
<organism evidence="3 4">
    <name type="scientific">Sulfobacillus harzensis</name>
    <dbReference type="NCBI Taxonomy" id="2729629"/>
    <lineage>
        <taxon>Bacteria</taxon>
        <taxon>Bacillati</taxon>
        <taxon>Bacillota</taxon>
        <taxon>Clostridia</taxon>
        <taxon>Eubacteriales</taxon>
        <taxon>Clostridiales Family XVII. Incertae Sedis</taxon>
        <taxon>Sulfobacillus</taxon>
    </lineage>
</organism>
<dbReference type="Pfam" id="PF12172">
    <property type="entry name" value="zf-ChsH2"/>
    <property type="match status" value="1"/>
</dbReference>
<feature type="domain" description="ChsH2 C-terminal OB-fold" evidence="1">
    <location>
        <begin position="58"/>
        <end position="122"/>
    </location>
</feature>
<dbReference type="Pfam" id="PF01796">
    <property type="entry name" value="OB_ChsH2_C"/>
    <property type="match status" value="1"/>
</dbReference>
<dbReference type="EMBL" id="JABBVZ010000047">
    <property type="protein sequence ID" value="NMP23315.1"/>
    <property type="molecule type" value="Genomic_DNA"/>
</dbReference>
<dbReference type="InterPro" id="IPR022002">
    <property type="entry name" value="ChsH2_Znr"/>
</dbReference>
<dbReference type="RefSeq" id="WP_169100479.1">
    <property type="nucleotide sequence ID" value="NZ_JABBVZ010000047.1"/>
</dbReference>
<proteinExistence type="predicted"/>
<dbReference type="InterPro" id="IPR052513">
    <property type="entry name" value="Thioester_dehydratase-like"/>
</dbReference>
<protein>
    <submittedName>
        <fullName evidence="3">Zn-ribbon domain-containing OB-fold protein</fullName>
    </submittedName>
</protein>
<dbReference type="AlphaFoldDB" id="A0A7Y0Q3E7"/>
<evidence type="ECO:0000313" key="4">
    <source>
        <dbReference type="Proteomes" id="UP000533476"/>
    </source>
</evidence>
<evidence type="ECO:0000259" key="2">
    <source>
        <dbReference type="Pfam" id="PF12172"/>
    </source>
</evidence>
<dbReference type="PANTHER" id="PTHR34075">
    <property type="entry name" value="BLR3430 PROTEIN"/>
    <property type="match status" value="1"/>
</dbReference>
<gene>
    <name evidence="3" type="ORF">HIJ39_13295</name>
</gene>
<dbReference type="InterPro" id="IPR012340">
    <property type="entry name" value="NA-bd_OB-fold"/>
</dbReference>
<comment type="caution">
    <text evidence="3">The sequence shown here is derived from an EMBL/GenBank/DDBJ whole genome shotgun (WGS) entry which is preliminary data.</text>
</comment>
<reference evidence="3 4" key="1">
    <citation type="submission" date="2020-04" db="EMBL/GenBank/DDBJ databases">
        <authorList>
            <person name="Zhang R."/>
            <person name="Schippers A."/>
        </authorList>
    </citation>
    <scope>NUCLEOTIDE SEQUENCE [LARGE SCALE GENOMIC DNA]</scope>
    <source>
        <strain evidence="3 4">DSM 109850</strain>
    </source>
</reference>
<dbReference type="SUPFAM" id="SSF50249">
    <property type="entry name" value="Nucleic acid-binding proteins"/>
    <property type="match status" value="1"/>
</dbReference>
<accession>A0A7Y0Q3E7</accession>
<dbReference type="InterPro" id="IPR002878">
    <property type="entry name" value="ChsH2_C"/>
</dbReference>
<evidence type="ECO:0000313" key="3">
    <source>
        <dbReference type="EMBL" id="NMP23315.1"/>
    </source>
</evidence>
<evidence type="ECO:0000259" key="1">
    <source>
        <dbReference type="Pfam" id="PF01796"/>
    </source>
</evidence>
<feature type="domain" description="ChsH2 rubredoxin-like zinc ribbon" evidence="2">
    <location>
        <begin position="24"/>
        <end position="56"/>
    </location>
</feature>